<feature type="domain" description="RapZ-like N-terminal" evidence="5">
    <location>
        <begin position="15"/>
        <end position="166"/>
    </location>
</feature>
<dbReference type="EMBL" id="WTYJ01000002">
    <property type="protein sequence ID" value="MXO99359.1"/>
    <property type="molecule type" value="Genomic_DNA"/>
</dbReference>
<keyword evidence="1 4" id="KW-0547">Nucleotide-binding</keyword>
<name>A0A6I4TVX4_9SPHN</name>
<proteinExistence type="inferred from homology"/>
<dbReference type="OrthoDB" id="9784461at2"/>
<reference evidence="7 8" key="1">
    <citation type="submission" date="2019-12" db="EMBL/GenBank/DDBJ databases">
        <title>Genomic-based taxomic classification of the family Erythrobacteraceae.</title>
        <authorList>
            <person name="Xu L."/>
        </authorList>
    </citation>
    <scope>NUCLEOTIDE SEQUENCE [LARGE SCALE GENOMIC DNA]</scope>
    <source>
        <strain evidence="7 8">S36</strain>
    </source>
</reference>
<evidence type="ECO:0000256" key="1">
    <source>
        <dbReference type="ARBA" id="ARBA00022741"/>
    </source>
</evidence>
<feature type="binding site" evidence="4">
    <location>
        <begin position="67"/>
        <end position="70"/>
    </location>
    <ligand>
        <name>GTP</name>
        <dbReference type="ChEBI" id="CHEBI:37565"/>
    </ligand>
</feature>
<sequence>MHAMDNIPPDDRQRILLVTGMLGAGKSTVLRELEDLGWEAIDNFPIRLLGRLIDTDTAGPPLAIGFDCRTRGFDPADVIERVKKLGARDNVVVTTLFIDCAGTELERRFNETRRRHYLAQDLPAATGIAAERELLSPLRRWADMLVDTTHFSTNDLQARIRELFATGAPQEMTVTVSSFGFARGMPPVADLVFDMRFLNNPHWDADLRPQTGLDAGVGEYIRQDPAFASTSQRITELLTELLPRYAVQGKSYVHIAFGCTGGRHRSVFMAEHIAGALRDAGFSPTVLHRNLGSRAAEMIEGPQQP</sequence>
<keyword evidence="2 4" id="KW-0067">ATP-binding</keyword>
<dbReference type="Pfam" id="PF22740">
    <property type="entry name" value="PapZ_C"/>
    <property type="match status" value="1"/>
</dbReference>
<comment type="caution">
    <text evidence="7">The sequence shown here is derived from an EMBL/GenBank/DDBJ whole genome shotgun (WGS) entry which is preliminary data.</text>
</comment>
<dbReference type="InterPro" id="IPR053930">
    <property type="entry name" value="RapZ-like_N"/>
</dbReference>
<dbReference type="GO" id="GO:0005524">
    <property type="term" value="F:ATP binding"/>
    <property type="evidence" value="ECO:0007669"/>
    <property type="project" value="UniProtKB-UniRule"/>
</dbReference>
<evidence type="ECO:0000259" key="6">
    <source>
        <dbReference type="Pfam" id="PF22740"/>
    </source>
</evidence>
<evidence type="ECO:0000256" key="2">
    <source>
        <dbReference type="ARBA" id="ARBA00022840"/>
    </source>
</evidence>
<feature type="binding site" evidence="4">
    <location>
        <begin position="20"/>
        <end position="27"/>
    </location>
    <ligand>
        <name>ATP</name>
        <dbReference type="ChEBI" id="CHEBI:30616"/>
    </ligand>
</feature>
<dbReference type="SUPFAM" id="SSF52540">
    <property type="entry name" value="P-loop containing nucleoside triphosphate hydrolases"/>
    <property type="match status" value="1"/>
</dbReference>
<organism evidence="7 8">
    <name type="scientific">Croceibacterium xixiisoli</name>
    <dbReference type="NCBI Taxonomy" id="1476466"/>
    <lineage>
        <taxon>Bacteria</taxon>
        <taxon>Pseudomonadati</taxon>
        <taxon>Pseudomonadota</taxon>
        <taxon>Alphaproteobacteria</taxon>
        <taxon>Sphingomonadales</taxon>
        <taxon>Erythrobacteraceae</taxon>
        <taxon>Croceibacterium</taxon>
    </lineage>
</organism>
<dbReference type="InterPro" id="IPR027417">
    <property type="entry name" value="P-loop_NTPase"/>
</dbReference>
<dbReference type="Pfam" id="PF03668">
    <property type="entry name" value="RapZ-like_N"/>
    <property type="match status" value="1"/>
</dbReference>
<evidence type="ECO:0000256" key="4">
    <source>
        <dbReference type="HAMAP-Rule" id="MF_00636"/>
    </source>
</evidence>
<dbReference type="PANTHER" id="PTHR30448:SF0">
    <property type="entry name" value="RNASE ADAPTER PROTEIN RAPZ"/>
    <property type="match status" value="1"/>
</dbReference>
<evidence type="ECO:0000313" key="8">
    <source>
        <dbReference type="Proteomes" id="UP000469430"/>
    </source>
</evidence>
<gene>
    <name evidence="7" type="primary">rapZ</name>
    <name evidence="7" type="ORF">GRI97_10195</name>
</gene>
<dbReference type="HAMAP" id="MF_00636">
    <property type="entry name" value="RapZ_like"/>
    <property type="match status" value="1"/>
</dbReference>
<dbReference type="PIRSF" id="PIRSF005052">
    <property type="entry name" value="P-loopkin"/>
    <property type="match status" value="1"/>
</dbReference>
<dbReference type="NCBIfam" id="NF003828">
    <property type="entry name" value="PRK05416.1"/>
    <property type="match status" value="1"/>
</dbReference>
<protein>
    <submittedName>
        <fullName evidence="7">RNase adapter RapZ</fullName>
    </submittedName>
</protein>
<keyword evidence="8" id="KW-1185">Reference proteome</keyword>
<dbReference type="InterPro" id="IPR053931">
    <property type="entry name" value="RapZ_C"/>
</dbReference>
<evidence type="ECO:0000313" key="7">
    <source>
        <dbReference type="EMBL" id="MXO99359.1"/>
    </source>
</evidence>
<dbReference type="InterPro" id="IPR005337">
    <property type="entry name" value="RapZ-like"/>
</dbReference>
<dbReference type="AlphaFoldDB" id="A0A6I4TVX4"/>
<feature type="domain" description="RapZ C-terminal" evidence="6">
    <location>
        <begin position="172"/>
        <end position="291"/>
    </location>
</feature>
<accession>A0A6I4TVX4</accession>
<dbReference type="GO" id="GO:0005525">
    <property type="term" value="F:GTP binding"/>
    <property type="evidence" value="ECO:0007669"/>
    <property type="project" value="UniProtKB-UniRule"/>
</dbReference>
<keyword evidence="3 4" id="KW-0342">GTP-binding</keyword>
<evidence type="ECO:0000259" key="5">
    <source>
        <dbReference type="Pfam" id="PF03668"/>
    </source>
</evidence>
<dbReference type="PANTHER" id="PTHR30448">
    <property type="entry name" value="RNASE ADAPTER PROTEIN RAPZ"/>
    <property type="match status" value="1"/>
</dbReference>
<dbReference type="Proteomes" id="UP000469430">
    <property type="component" value="Unassembled WGS sequence"/>
</dbReference>
<evidence type="ECO:0000256" key="3">
    <source>
        <dbReference type="ARBA" id="ARBA00023134"/>
    </source>
</evidence>